<sequence length="70" mass="7584">MRTIIEIHNGSAAAISGGGEVLADLLGRALMTGSDAAWDKLRPYGISRITERHPTEPTKVIVGEREIEVR</sequence>
<dbReference type="Proteomes" id="UP001480955">
    <property type="component" value="Unassembled WGS sequence"/>
</dbReference>
<reference evidence="1 2" key="1">
    <citation type="submission" date="2024-06" db="EMBL/GenBank/DDBJ databases">
        <authorList>
            <person name="Campbell A.G."/>
        </authorList>
    </citation>
    <scope>NUCLEOTIDE SEQUENCE [LARGE SCALE GENOMIC DNA]</scope>
    <source>
        <strain evidence="1 2">EM12</strain>
    </source>
</reference>
<dbReference type="RefSeq" id="WP_350395657.1">
    <property type="nucleotide sequence ID" value="NZ_JBELQE010000084.1"/>
</dbReference>
<keyword evidence="2" id="KW-1185">Reference proteome</keyword>
<comment type="caution">
    <text evidence="1">The sequence shown here is derived from an EMBL/GenBank/DDBJ whole genome shotgun (WGS) entry which is preliminary data.</text>
</comment>
<evidence type="ECO:0000313" key="1">
    <source>
        <dbReference type="EMBL" id="MER2251225.1"/>
    </source>
</evidence>
<organism evidence="1 2">
    <name type="scientific">Methylorubrum podarium</name>
    <dbReference type="NCBI Taxonomy" id="200476"/>
    <lineage>
        <taxon>Bacteria</taxon>
        <taxon>Pseudomonadati</taxon>
        <taxon>Pseudomonadota</taxon>
        <taxon>Alphaproteobacteria</taxon>
        <taxon>Hyphomicrobiales</taxon>
        <taxon>Methylobacteriaceae</taxon>
        <taxon>Methylorubrum</taxon>
    </lineage>
</organism>
<gene>
    <name evidence="1" type="ORF">ABS772_15000</name>
</gene>
<evidence type="ECO:0000313" key="2">
    <source>
        <dbReference type="Proteomes" id="UP001480955"/>
    </source>
</evidence>
<dbReference type="EMBL" id="JBELQE010000084">
    <property type="protein sequence ID" value="MER2251225.1"/>
    <property type="molecule type" value="Genomic_DNA"/>
</dbReference>
<protein>
    <recommendedName>
        <fullName evidence="3">Transposase</fullName>
    </recommendedName>
</protein>
<proteinExistence type="predicted"/>
<accession>A0ABV1QPJ2</accession>
<name>A0ABV1QPJ2_9HYPH</name>
<evidence type="ECO:0008006" key="3">
    <source>
        <dbReference type="Google" id="ProtNLM"/>
    </source>
</evidence>